<dbReference type="InterPro" id="IPR013108">
    <property type="entry name" value="Amidohydro_3"/>
</dbReference>
<dbReference type="Gene3D" id="2.30.40.10">
    <property type="entry name" value="Urease, subunit C, domain 1"/>
    <property type="match status" value="1"/>
</dbReference>
<accession>A0A9W9QUV5</accession>
<dbReference type="Gene3D" id="3.20.20.140">
    <property type="entry name" value="Metal-dependent hydrolases"/>
    <property type="match status" value="1"/>
</dbReference>
<feature type="domain" description="Amidohydrolase 3" evidence="1">
    <location>
        <begin position="50"/>
        <end position="529"/>
    </location>
</feature>
<dbReference type="InterPro" id="IPR011059">
    <property type="entry name" value="Metal-dep_hydrolase_composite"/>
</dbReference>
<dbReference type="PANTHER" id="PTHR22642:SF19">
    <property type="entry name" value="AMIDOHYDROLASE FAMILY PROTEIN (AFU_ORTHOLOGUE AFUA_5G01480)"/>
    <property type="match status" value="1"/>
</dbReference>
<organism evidence="2 3">
    <name type="scientific">Penicillium brevicompactum</name>
    <dbReference type="NCBI Taxonomy" id="5074"/>
    <lineage>
        <taxon>Eukaryota</taxon>
        <taxon>Fungi</taxon>
        <taxon>Dikarya</taxon>
        <taxon>Ascomycota</taxon>
        <taxon>Pezizomycotina</taxon>
        <taxon>Eurotiomycetes</taxon>
        <taxon>Eurotiomycetidae</taxon>
        <taxon>Eurotiales</taxon>
        <taxon>Aspergillaceae</taxon>
        <taxon>Penicillium</taxon>
    </lineage>
</organism>
<dbReference type="Gene3D" id="3.10.310.70">
    <property type="match status" value="1"/>
</dbReference>
<dbReference type="CDD" id="cd01300">
    <property type="entry name" value="YtcJ_like"/>
    <property type="match status" value="1"/>
</dbReference>
<dbReference type="Proteomes" id="UP001147695">
    <property type="component" value="Unassembled WGS sequence"/>
</dbReference>
<dbReference type="InterPro" id="IPR033932">
    <property type="entry name" value="YtcJ-like"/>
</dbReference>
<protein>
    <recommendedName>
        <fullName evidence="1">Amidohydrolase 3 domain-containing protein</fullName>
    </recommendedName>
</protein>
<gene>
    <name evidence="2" type="ORF">N7452_004090</name>
</gene>
<sequence>MTTTFINGRILSSEQEDTFLATMVIKGELITYIGSEDDEQVFQAQAEGPTVNLNNRIVLPGFIDGHVHILNFGLSLQKLDLLPCQSLSEIRQAIAVYAATHPSEPRILCRAWIQSVTDGKGLATALDDLDPRPIYIEALDLHSTWCNTAALIELNVHSSADPPGGKIHRHRDGTASGLLDEAAQFNIVWPFLDRIASLEQKLAAVDAGFAAQRRAGYTGLVDMAMKEEDWEVLNAYRERHGKFPLHIAAHWLVPFSTDSTEINDHIDRAIALHRDFNRTSSPELCINGIKLLCDGTIDGCTASLHQSYGDLLHPVDPIWPADSLLASLHRAARAGLQCAIHAIGDRAVQQSIDCLSQLPNLHLSRHRIEHLEITTPEDAKRLGQLGIVASVQPVHLDPMTFGDWPEMLGSKRCERAFAYREFVDGGAPLSFGTDAPTASHHALPNLYIAATRRSALSPELADRINPDQAVSFATAVSAATSGAAYASFANEFTGSLSPGLNADFVVLDMQWTPEKLLEARVCETWYRGEKTFDGKSDISSFQST</sequence>
<dbReference type="SUPFAM" id="SSF51556">
    <property type="entry name" value="Metallo-dependent hydrolases"/>
    <property type="match status" value="1"/>
</dbReference>
<dbReference type="EMBL" id="JAPZBQ010000002">
    <property type="protein sequence ID" value="KAJ5346086.1"/>
    <property type="molecule type" value="Genomic_DNA"/>
</dbReference>
<dbReference type="AlphaFoldDB" id="A0A9W9QUV5"/>
<evidence type="ECO:0000259" key="1">
    <source>
        <dbReference type="Pfam" id="PF07969"/>
    </source>
</evidence>
<evidence type="ECO:0000313" key="3">
    <source>
        <dbReference type="Proteomes" id="UP001147695"/>
    </source>
</evidence>
<name>A0A9W9QUV5_PENBR</name>
<dbReference type="GO" id="GO:0016810">
    <property type="term" value="F:hydrolase activity, acting on carbon-nitrogen (but not peptide) bonds"/>
    <property type="evidence" value="ECO:0007669"/>
    <property type="project" value="InterPro"/>
</dbReference>
<reference evidence="2" key="2">
    <citation type="journal article" date="2023" name="IMA Fungus">
        <title>Comparative genomic study of the Penicillium genus elucidates a diverse pangenome and 15 lateral gene transfer events.</title>
        <authorList>
            <person name="Petersen C."/>
            <person name="Sorensen T."/>
            <person name="Nielsen M.R."/>
            <person name="Sondergaard T.E."/>
            <person name="Sorensen J.L."/>
            <person name="Fitzpatrick D.A."/>
            <person name="Frisvad J.C."/>
            <person name="Nielsen K.L."/>
        </authorList>
    </citation>
    <scope>NUCLEOTIDE SEQUENCE</scope>
    <source>
        <strain evidence="2">IBT 35673</strain>
    </source>
</reference>
<dbReference type="Pfam" id="PF07969">
    <property type="entry name" value="Amidohydro_3"/>
    <property type="match status" value="1"/>
</dbReference>
<comment type="caution">
    <text evidence="2">The sequence shown here is derived from an EMBL/GenBank/DDBJ whole genome shotgun (WGS) entry which is preliminary data.</text>
</comment>
<dbReference type="PANTHER" id="PTHR22642">
    <property type="entry name" value="IMIDAZOLONEPROPIONASE"/>
    <property type="match status" value="1"/>
</dbReference>
<reference evidence="2" key="1">
    <citation type="submission" date="2022-12" db="EMBL/GenBank/DDBJ databases">
        <authorList>
            <person name="Petersen C."/>
        </authorList>
    </citation>
    <scope>NUCLEOTIDE SEQUENCE</scope>
    <source>
        <strain evidence="2">IBT 35673</strain>
    </source>
</reference>
<proteinExistence type="predicted"/>
<dbReference type="InterPro" id="IPR032466">
    <property type="entry name" value="Metal_Hydrolase"/>
</dbReference>
<evidence type="ECO:0000313" key="2">
    <source>
        <dbReference type="EMBL" id="KAJ5346086.1"/>
    </source>
</evidence>
<dbReference type="SUPFAM" id="SSF51338">
    <property type="entry name" value="Composite domain of metallo-dependent hydrolases"/>
    <property type="match status" value="1"/>
</dbReference>